<reference evidence="1" key="1">
    <citation type="submission" date="2021-05" db="EMBL/GenBank/DDBJ databases">
        <authorList>
            <person name="Stam R."/>
        </authorList>
    </citation>
    <scope>NUCLEOTIDE SEQUENCE</scope>
    <source>
        <strain evidence="1">CS162</strain>
    </source>
</reference>
<name>A0A8J2I7Q8_9PLEO</name>
<keyword evidence="2" id="KW-1185">Reference proteome</keyword>
<evidence type="ECO:0000313" key="1">
    <source>
        <dbReference type="EMBL" id="CAG5178839.1"/>
    </source>
</evidence>
<dbReference type="Proteomes" id="UP000676310">
    <property type="component" value="Unassembled WGS sequence"/>
</dbReference>
<dbReference type="AlphaFoldDB" id="A0A8J2I7Q8"/>
<evidence type="ECO:0000313" key="2">
    <source>
        <dbReference type="Proteomes" id="UP000676310"/>
    </source>
</evidence>
<dbReference type="RefSeq" id="XP_043172469.1">
    <property type="nucleotide sequence ID" value="XM_043316534.1"/>
</dbReference>
<sequence length="292" mass="32928">MDNLTQCYECMRQAGVDLDNVYQLSFQMRLMIHNFCNTGSPNVYELLRFFLTWLKSTNEPADHNTKLGGILSISTLASYFTSTSGMNEPTVIFSSPQTTETPSSENTLTVSDGMPPEYLQQLPENWPYTAYGVARKANQTTSFPLTDPTSTSVTAAWLFHKMLWNPRPLTPGLGTNILGRECSEHNNQCFVKSQYRDTRSHSHAGHAGIGRTGIVCFFHNDDYDYVICIFNNDNYNIYDYSESQVTHIYVHIHTQYAFDRIITTLCSPFFLLVLLAEAGPRSSSVSSRVGSE</sequence>
<dbReference type="EMBL" id="CAJRGZ010000023">
    <property type="protein sequence ID" value="CAG5178839.1"/>
    <property type="molecule type" value="Genomic_DNA"/>
</dbReference>
<dbReference type="GeneID" id="67021063"/>
<gene>
    <name evidence="1" type="ORF">ALTATR162_LOCUS8901</name>
</gene>
<proteinExistence type="predicted"/>
<comment type="caution">
    <text evidence="1">The sequence shown here is derived from an EMBL/GenBank/DDBJ whole genome shotgun (WGS) entry which is preliminary data.</text>
</comment>
<protein>
    <submittedName>
        <fullName evidence="1">Uncharacterized protein</fullName>
    </submittedName>
</protein>
<dbReference type="OrthoDB" id="3683299at2759"/>
<accession>A0A8J2I7Q8</accession>
<organism evidence="1 2">
    <name type="scientific">Alternaria atra</name>
    <dbReference type="NCBI Taxonomy" id="119953"/>
    <lineage>
        <taxon>Eukaryota</taxon>
        <taxon>Fungi</taxon>
        <taxon>Dikarya</taxon>
        <taxon>Ascomycota</taxon>
        <taxon>Pezizomycotina</taxon>
        <taxon>Dothideomycetes</taxon>
        <taxon>Pleosporomycetidae</taxon>
        <taxon>Pleosporales</taxon>
        <taxon>Pleosporineae</taxon>
        <taxon>Pleosporaceae</taxon>
        <taxon>Alternaria</taxon>
        <taxon>Alternaria sect. Ulocladioides</taxon>
    </lineage>
</organism>